<sequence length="374" mass="41800">MGGVPELRCLLIGVGRRALDDYVPALAELAPRVEFVAACDVDRSAEERLNEKLSTVQQIVAPRFFTDRAAAMDETSPNFAIVATPHHTHLDVARDLILRGIPFLKEKPFAISLPQAHELAHLLRQEDSFMRLCVQRRYHPLYAYAKSALAQIGDVRHFEAIYQLNADGYRDGWRAHPNTSGGGAIIDMGYHMIDVLQWFFGPPSLAYATTAPKLIPSASYDVEETVLANLTYRNGTTGTLRLSLCEATKEEKIRIYGAEGHIELTRQYLRRYDRSNNLTEEVDGDGDWATPAEVVLDTLAKLSDRDVVAQEVADGLDIISAIDALYRSIVQQAPVKPTDRETCSACYDPSHRRRDSRADQQYRVLLAEAATRMA</sequence>
<dbReference type="Pfam" id="PF22725">
    <property type="entry name" value="GFO_IDH_MocA_C3"/>
    <property type="match status" value="1"/>
</dbReference>
<dbReference type="RefSeq" id="WP_260728715.1">
    <property type="nucleotide sequence ID" value="NZ_BAAABS010000056.1"/>
</dbReference>
<keyword evidence="4" id="KW-1185">Reference proteome</keyword>
<feature type="domain" description="Gfo/Idh/MocA-like oxidoreductase N-terminal" evidence="1">
    <location>
        <begin position="7"/>
        <end position="127"/>
    </location>
</feature>
<dbReference type="PANTHER" id="PTHR43249:SF1">
    <property type="entry name" value="D-GLUCOSIDE 3-DEHYDROGENASE"/>
    <property type="match status" value="1"/>
</dbReference>
<reference evidence="3" key="1">
    <citation type="submission" date="2021-04" db="EMBL/GenBank/DDBJ databases">
        <title>Biosynthetic gene clusters of Dactylosporangioum roseum.</title>
        <authorList>
            <person name="Hartkoorn R.C."/>
            <person name="Beaudoing E."/>
            <person name="Hot D."/>
            <person name="Moureu S."/>
        </authorList>
    </citation>
    <scope>NUCLEOTIDE SEQUENCE</scope>
    <source>
        <strain evidence="3">NRRL B-16295</strain>
    </source>
</reference>
<dbReference type="EMBL" id="CP073721">
    <property type="protein sequence ID" value="UWZ39316.1"/>
    <property type="molecule type" value="Genomic_DNA"/>
</dbReference>
<evidence type="ECO:0000313" key="4">
    <source>
        <dbReference type="Proteomes" id="UP001058271"/>
    </source>
</evidence>
<dbReference type="PANTHER" id="PTHR43249">
    <property type="entry name" value="UDP-N-ACETYL-2-AMINO-2-DEOXY-D-GLUCURONATE OXIDASE"/>
    <property type="match status" value="1"/>
</dbReference>
<evidence type="ECO:0000313" key="3">
    <source>
        <dbReference type="EMBL" id="UWZ39316.1"/>
    </source>
</evidence>
<organism evidence="3 4">
    <name type="scientific">Dactylosporangium roseum</name>
    <dbReference type="NCBI Taxonomy" id="47989"/>
    <lineage>
        <taxon>Bacteria</taxon>
        <taxon>Bacillati</taxon>
        <taxon>Actinomycetota</taxon>
        <taxon>Actinomycetes</taxon>
        <taxon>Micromonosporales</taxon>
        <taxon>Micromonosporaceae</taxon>
        <taxon>Dactylosporangium</taxon>
    </lineage>
</organism>
<dbReference type="SUPFAM" id="SSF55347">
    <property type="entry name" value="Glyceraldehyde-3-phosphate dehydrogenase-like, C-terminal domain"/>
    <property type="match status" value="1"/>
</dbReference>
<dbReference type="InterPro" id="IPR000683">
    <property type="entry name" value="Gfo/Idh/MocA-like_OxRdtase_N"/>
</dbReference>
<accession>A0ABY5ZCL3</accession>
<protein>
    <submittedName>
        <fullName evidence="3">Gfo/Idh/MocA family oxidoreductase</fullName>
    </submittedName>
</protein>
<dbReference type="InterPro" id="IPR036291">
    <property type="entry name" value="NAD(P)-bd_dom_sf"/>
</dbReference>
<dbReference type="InterPro" id="IPR055170">
    <property type="entry name" value="GFO_IDH_MocA-like_dom"/>
</dbReference>
<feature type="domain" description="GFO/IDH/MocA-like oxidoreductase" evidence="2">
    <location>
        <begin position="151"/>
        <end position="263"/>
    </location>
</feature>
<evidence type="ECO:0000259" key="2">
    <source>
        <dbReference type="Pfam" id="PF22725"/>
    </source>
</evidence>
<dbReference type="Proteomes" id="UP001058271">
    <property type="component" value="Chromosome"/>
</dbReference>
<dbReference type="InterPro" id="IPR052515">
    <property type="entry name" value="Gfo/Idh/MocA_Oxidoreductase"/>
</dbReference>
<gene>
    <name evidence="3" type="ORF">Drose_14380</name>
</gene>
<dbReference type="SUPFAM" id="SSF51735">
    <property type="entry name" value="NAD(P)-binding Rossmann-fold domains"/>
    <property type="match status" value="1"/>
</dbReference>
<dbReference type="Pfam" id="PF01408">
    <property type="entry name" value="GFO_IDH_MocA"/>
    <property type="match status" value="1"/>
</dbReference>
<evidence type="ECO:0000259" key="1">
    <source>
        <dbReference type="Pfam" id="PF01408"/>
    </source>
</evidence>
<dbReference type="Gene3D" id="3.40.50.720">
    <property type="entry name" value="NAD(P)-binding Rossmann-like Domain"/>
    <property type="match status" value="1"/>
</dbReference>
<dbReference type="Gene3D" id="3.30.360.10">
    <property type="entry name" value="Dihydrodipicolinate Reductase, domain 2"/>
    <property type="match status" value="1"/>
</dbReference>
<proteinExistence type="predicted"/>
<name>A0ABY5ZCL3_9ACTN</name>